<reference evidence="1 2" key="1">
    <citation type="submission" date="2018-01" db="EMBL/GenBank/DDBJ databases">
        <title>Complete and assembled Genome of Pantoea calida DSM22759T.</title>
        <authorList>
            <person name="Stevens M.J.A."/>
            <person name="Zurfluh K."/>
            <person name="Stephan R."/>
        </authorList>
    </citation>
    <scope>NUCLEOTIDE SEQUENCE [LARGE SCALE GENOMIC DNA]</scope>
    <source>
        <strain evidence="1 2">DSM 22759</strain>
    </source>
</reference>
<dbReference type="Proteomes" id="UP000237673">
    <property type="component" value="Chromosome"/>
</dbReference>
<protein>
    <submittedName>
        <fullName evidence="1">Protein ninY</fullName>
    </submittedName>
</protein>
<evidence type="ECO:0000313" key="1">
    <source>
        <dbReference type="EMBL" id="AUY25510.1"/>
    </source>
</evidence>
<sequence>MNDITYPISTAAVFDDFIFPIHLEGPHQIEQELAMAAGWFCRWCNEEKAVVKANMLVSFWGLYLSYEQAMERAA</sequence>
<gene>
    <name evidence="1" type="ORF">C2E16_11730</name>
</gene>
<organism evidence="1 2">
    <name type="scientific">Mixta calida</name>
    <dbReference type="NCBI Taxonomy" id="665913"/>
    <lineage>
        <taxon>Bacteria</taxon>
        <taxon>Pseudomonadati</taxon>
        <taxon>Pseudomonadota</taxon>
        <taxon>Gammaproteobacteria</taxon>
        <taxon>Enterobacterales</taxon>
        <taxon>Erwiniaceae</taxon>
        <taxon>Mixta</taxon>
    </lineage>
</organism>
<keyword evidence="2" id="KW-1185">Reference proteome</keyword>
<evidence type="ECO:0000313" key="2">
    <source>
        <dbReference type="Proteomes" id="UP000237673"/>
    </source>
</evidence>
<proteinExistence type="predicted"/>
<dbReference type="EMBL" id="CP026378">
    <property type="protein sequence ID" value="AUY25510.1"/>
    <property type="molecule type" value="Genomic_DNA"/>
</dbReference>
<accession>A0ABM6S196</accession>
<dbReference type="RefSeq" id="WP_084970693.1">
    <property type="nucleotide sequence ID" value="NZ_CP026378.1"/>
</dbReference>
<name>A0ABM6S196_9GAMM</name>